<dbReference type="GO" id="GO:0000166">
    <property type="term" value="F:nucleotide binding"/>
    <property type="evidence" value="ECO:0007669"/>
    <property type="project" value="InterPro"/>
</dbReference>
<keyword evidence="3" id="KW-0560">Oxidoreductase</keyword>
<dbReference type="InterPro" id="IPR036291">
    <property type="entry name" value="NAD(P)-bd_dom_sf"/>
</dbReference>
<dbReference type="InterPro" id="IPR052515">
    <property type="entry name" value="Gfo/Idh/MocA_Oxidoreductase"/>
</dbReference>
<dbReference type="AlphaFoldDB" id="A0A6J4U242"/>
<evidence type="ECO:0000259" key="1">
    <source>
        <dbReference type="Pfam" id="PF01408"/>
    </source>
</evidence>
<gene>
    <name evidence="3" type="ORF">AVDCRST_MAG05-5108</name>
</gene>
<dbReference type="PANTHER" id="PTHR43249:SF1">
    <property type="entry name" value="D-GLUCOSIDE 3-DEHYDROGENASE"/>
    <property type="match status" value="1"/>
</dbReference>
<organism evidence="3">
    <name type="scientific">uncultured Rubrobacteraceae bacterium</name>
    <dbReference type="NCBI Taxonomy" id="349277"/>
    <lineage>
        <taxon>Bacteria</taxon>
        <taxon>Bacillati</taxon>
        <taxon>Actinomycetota</taxon>
        <taxon>Rubrobacteria</taxon>
        <taxon>Rubrobacterales</taxon>
        <taxon>Rubrobacteraceae</taxon>
        <taxon>environmental samples</taxon>
    </lineage>
</organism>
<dbReference type="EC" id="1.1.1.18" evidence="3"/>
<accession>A0A6J4U242</accession>
<dbReference type="GO" id="GO:0050112">
    <property type="term" value="F:inositol 2-dehydrogenase (NAD+) activity"/>
    <property type="evidence" value="ECO:0007669"/>
    <property type="project" value="UniProtKB-EC"/>
</dbReference>
<dbReference type="Gene3D" id="3.40.50.720">
    <property type="entry name" value="NAD(P)-binding Rossmann-like Domain"/>
    <property type="match status" value="1"/>
</dbReference>
<reference evidence="3" key="1">
    <citation type="submission" date="2020-02" db="EMBL/GenBank/DDBJ databases">
        <authorList>
            <person name="Meier V. D."/>
        </authorList>
    </citation>
    <scope>NUCLEOTIDE SEQUENCE</scope>
    <source>
        <strain evidence="3">AVDCRST_MAG05</strain>
    </source>
</reference>
<feature type="domain" description="Gfo/Idh/MocA-like oxidoreductase N-terminal" evidence="1">
    <location>
        <begin position="4"/>
        <end position="121"/>
    </location>
</feature>
<proteinExistence type="predicted"/>
<protein>
    <submittedName>
        <fullName evidence="3">GH109</fullName>
        <ecNumber evidence="3">1.1.1.18</ecNumber>
    </submittedName>
</protein>
<dbReference type="Pfam" id="PF22725">
    <property type="entry name" value="GFO_IDH_MocA_C3"/>
    <property type="match status" value="1"/>
</dbReference>
<evidence type="ECO:0000259" key="2">
    <source>
        <dbReference type="Pfam" id="PF22725"/>
    </source>
</evidence>
<evidence type="ECO:0000313" key="3">
    <source>
        <dbReference type="EMBL" id="CAA9538360.1"/>
    </source>
</evidence>
<dbReference type="EMBL" id="CADCVM010000544">
    <property type="protein sequence ID" value="CAA9538360.1"/>
    <property type="molecule type" value="Genomic_DNA"/>
</dbReference>
<dbReference type="Pfam" id="PF01408">
    <property type="entry name" value="GFO_IDH_MocA"/>
    <property type="match status" value="1"/>
</dbReference>
<dbReference type="PANTHER" id="PTHR43249">
    <property type="entry name" value="UDP-N-ACETYL-2-AMINO-2-DEOXY-D-GLUCURONATE OXIDASE"/>
    <property type="match status" value="1"/>
</dbReference>
<dbReference type="SUPFAM" id="SSF55347">
    <property type="entry name" value="Glyceraldehyde-3-phosphate dehydrogenase-like, C-terminal domain"/>
    <property type="match status" value="1"/>
</dbReference>
<sequence>METFGVGIVGAGMIGPVHAEALDEIEGARLVAVAATCEAKGRTLAGAHGASWHAEFGELLARPDVDVVILCTPSGLHPDQAVAAARAGKHVITEKPMAITVEDADRMIRTCREAGVSLSVIFQYRFNRDALRLKRAVEAGVFGRPVLGNAFVHWHRTQAYYEERGGWRGTWALDGGGALMNQSIHAIDLLQWILGPVESVCGYAETLAHEIQTEDTASVALRFASGALGIIQGTTSAHRDSPLRIEVKGTEGSATLEGSRLTIWEPGGEEEVLSPRDLEFLPESRANEPLGTAHRRQLKEIFAALREGREPPISGEEARKTVEIVLGIYRSAASGERVTFPPRFKASAAHQPRVSRTVEK</sequence>
<dbReference type="Gene3D" id="3.30.360.10">
    <property type="entry name" value="Dihydrodipicolinate Reductase, domain 2"/>
    <property type="match status" value="1"/>
</dbReference>
<dbReference type="InterPro" id="IPR000683">
    <property type="entry name" value="Gfo/Idh/MocA-like_OxRdtase_N"/>
</dbReference>
<feature type="domain" description="GFO/IDH/MocA-like oxidoreductase" evidence="2">
    <location>
        <begin position="132"/>
        <end position="254"/>
    </location>
</feature>
<dbReference type="SUPFAM" id="SSF51735">
    <property type="entry name" value="NAD(P)-binding Rossmann-fold domains"/>
    <property type="match status" value="1"/>
</dbReference>
<name>A0A6J4U242_9ACTN</name>
<dbReference type="InterPro" id="IPR055170">
    <property type="entry name" value="GFO_IDH_MocA-like_dom"/>
</dbReference>